<sequence length="145" mass="16966">MLQHSNVCQLIKINNREWDANVVHDIFNSRDIQHIMSIPLSKLTNSDTCYWRKEATALPPLTATDFHDWFTEVWSRHKGDGVEEILMVSWSIWKARNELLWNNRTRSTANVLSIAHNVLGQWKYAQTCHFELLHFHSDCGGSKDF</sequence>
<evidence type="ECO:0000313" key="1">
    <source>
        <dbReference type="EnsemblPlants" id="cds.evm.model.08.1040"/>
    </source>
</evidence>
<protein>
    <submittedName>
        <fullName evidence="1">Uncharacterized protein</fullName>
    </submittedName>
</protein>
<name>A0A803Q7F1_CANSA</name>
<keyword evidence="2" id="KW-1185">Reference proteome</keyword>
<evidence type="ECO:0000313" key="2">
    <source>
        <dbReference type="Proteomes" id="UP000596661"/>
    </source>
</evidence>
<dbReference type="Gramene" id="evm.model.08.1040">
    <property type="protein sequence ID" value="cds.evm.model.08.1040"/>
    <property type="gene ID" value="evm.TU.08.1040"/>
</dbReference>
<dbReference type="EnsemblPlants" id="evm.model.08.1040">
    <property type="protein sequence ID" value="cds.evm.model.08.1040"/>
    <property type="gene ID" value="evm.TU.08.1040"/>
</dbReference>
<dbReference type="EMBL" id="UZAU01000697">
    <property type="status" value="NOT_ANNOTATED_CDS"/>
    <property type="molecule type" value="Genomic_DNA"/>
</dbReference>
<reference evidence="1" key="2">
    <citation type="submission" date="2021-03" db="UniProtKB">
        <authorList>
            <consortium name="EnsemblPlants"/>
        </authorList>
    </citation>
    <scope>IDENTIFICATION</scope>
</reference>
<organism evidence="1 2">
    <name type="scientific">Cannabis sativa</name>
    <name type="common">Hemp</name>
    <name type="synonym">Marijuana</name>
    <dbReference type="NCBI Taxonomy" id="3483"/>
    <lineage>
        <taxon>Eukaryota</taxon>
        <taxon>Viridiplantae</taxon>
        <taxon>Streptophyta</taxon>
        <taxon>Embryophyta</taxon>
        <taxon>Tracheophyta</taxon>
        <taxon>Spermatophyta</taxon>
        <taxon>Magnoliopsida</taxon>
        <taxon>eudicotyledons</taxon>
        <taxon>Gunneridae</taxon>
        <taxon>Pentapetalae</taxon>
        <taxon>rosids</taxon>
        <taxon>fabids</taxon>
        <taxon>Rosales</taxon>
        <taxon>Cannabaceae</taxon>
        <taxon>Cannabis</taxon>
    </lineage>
</organism>
<dbReference type="Proteomes" id="UP000596661">
    <property type="component" value="Chromosome 8"/>
</dbReference>
<dbReference type="AlphaFoldDB" id="A0A803Q7F1"/>
<accession>A0A803Q7F1</accession>
<reference evidence="1" key="1">
    <citation type="submission" date="2018-11" db="EMBL/GenBank/DDBJ databases">
        <authorList>
            <person name="Grassa J C."/>
        </authorList>
    </citation>
    <scope>NUCLEOTIDE SEQUENCE [LARGE SCALE GENOMIC DNA]</scope>
</reference>
<proteinExistence type="predicted"/>